<feature type="domain" description="Glycosyltransferase 2-like" evidence="2">
    <location>
        <begin position="19"/>
        <end position="126"/>
    </location>
</feature>
<reference evidence="4" key="1">
    <citation type="submission" date="2017-04" db="EMBL/GenBank/DDBJ databases">
        <title>Function of individual gut microbiota members based on whole genome sequencing of pure cultures obtained from chicken caecum.</title>
        <authorList>
            <person name="Medvecky M."/>
            <person name="Cejkova D."/>
            <person name="Polansky O."/>
            <person name="Karasova D."/>
            <person name="Kubasova T."/>
            <person name="Cizek A."/>
            <person name="Rychlik I."/>
        </authorList>
    </citation>
    <scope>NUCLEOTIDE SEQUENCE [LARGE SCALE GENOMIC DNA]</scope>
    <source>
        <strain evidence="4">An199</strain>
    </source>
</reference>
<dbReference type="InterPro" id="IPR029044">
    <property type="entry name" value="Nucleotide-diphossugar_trans"/>
</dbReference>
<dbReference type="PANTHER" id="PTHR43685:SF11">
    <property type="entry name" value="GLYCOSYLTRANSFERASE TAGX-RELATED"/>
    <property type="match status" value="1"/>
</dbReference>
<proteinExistence type="predicted"/>
<keyword evidence="1" id="KW-0472">Membrane</keyword>
<evidence type="ECO:0000313" key="3">
    <source>
        <dbReference type="EMBL" id="OUP13563.1"/>
    </source>
</evidence>
<organism evidence="3 4">
    <name type="scientific">Parabacteroides distasonis</name>
    <dbReference type="NCBI Taxonomy" id="823"/>
    <lineage>
        <taxon>Bacteria</taxon>
        <taxon>Pseudomonadati</taxon>
        <taxon>Bacteroidota</taxon>
        <taxon>Bacteroidia</taxon>
        <taxon>Bacteroidales</taxon>
        <taxon>Tannerellaceae</taxon>
        <taxon>Parabacteroides</taxon>
    </lineage>
</organism>
<evidence type="ECO:0000259" key="2">
    <source>
        <dbReference type="Pfam" id="PF00535"/>
    </source>
</evidence>
<feature type="transmembrane region" description="Helical" evidence="1">
    <location>
        <begin position="6"/>
        <end position="24"/>
    </location>
</feature>
<dbReference type="Pfam" id="PF00535">
    <property type="entry name" value="Glycos_transf_2"/>
    <property type="match status" value="1"/>
</dbReference>
<dbReference type="AlphaFoldDB" id="A0A1Y4HZZ2"/>
<name>A0A1Y4HZZ2_PARDI</name>
<dbReference type="InterPro" id="IPR001173">
    <property type="entry name" value="Glyco_trans_2-like"/>
</dbReference>
<comment type="caution">
    <text evidence="3">The sequence shown here is derived from an EMBL/GenBank/DDBJ whole genome shotgun (WGS) entry which is preliminary data.</text>
</comment>
<evidence type="ECO:0000313" key="4">
    <source>
        <dbReference type="Proteomes" id="UP000195950"/>
    </source>
</evidence>
<keyword evidence="1" id="KW-1133">Transmembrane helix</keyword>
<keyword evidence="1" id="KW-0812">Transmembrane</keyword>
<dbReference type="Gene3D" id="3.90.550.10">
    <property type="entry name" value="Spore Coat Polysaccharide Biosynthesis Protein SpsA, Chain A"/>
    <property type="match status" value="1"/>
</dbReference>
<evidence type="ECO:0000256" key="1">
    <source>
        <dbReference type="SAM" id="Phobius"/>
    </source>
</evidence>
<dbReference type="SUPFAM" id="SSF53448">
    <property type="entry name" value="Nucleotide-diphospho-sugar transferases"/>
    <property type="match status" value="1"/>
</dbReference>
<gene>
    <name evidence="3" type="ORF">B5F32_20865</name>
</gene>
<dbReference type="InterPro" id="IPR050834">
    <property type="entry name" value="Glycosyltransf_2"/>
</dbReference>
<dbReference type="Proteomes" id="UP000195950">
    <property type="component" value="Unassembled WGS sequence"/>
</dbReference>
<sequence length="292" mass="34768">MNRSYFFIFIIYIIVMIAILMSTYNGEKYIREQIDSILYQTYSDWSLYIRDDGSTDDILSVIKSYTNVYPNKIYLYKDSLGNLGFARSFMFLLENIEADYYMFCDQDDVWFSTKIDRSLSKMREQEDLHKNASVCVFTDLCVTDEKLNVVSESMFNPLKRDPYKCNNIYYLANSWLFSGNTLLFNKSCRDKVIIGYNSEFSHDLWISLVNAKYGINVYLNEATIYYRQHSFNLHGALKGKRNFRNNLMRLFVSPIRLIRDNILLCRKYNLLPYNVCYVKMFLYKFLVVLKEM</sequence>
<dbReference type="EMBL" id="NFJX01000037">
    <property type="protein sequence ID" value="OUP13563.1"/>
    <property type="molecule type" value="Genomic_DNA"/>
</dbReference>
<dbReference type="PANTHER" id="PTHR43685">
    <property type="entry name" value="GLYCOSYLTRANSFERASE"/>
    <property type="match status" value="1"/>
</dbReference>
<accession>A0A1Y4HZZ2</accession>
<protein>
    <recommendedName>
        <fullName evidence="2">Glycosyltransferase 2-like domain-containing protein</fullName>
    </recommendedName>
</protein>